<gene>
    <name evidence="1" type="ORF">LCGC14_0777640</name>
</gene>
<accession>A0A0F9PWL7</accession>
<comment type="caution">
    <text evidence="1">The sequence shown here is derived from an EMBL/GenBank/DDBJ whole genome shotgun (WGS) entry which is preliminary data.</text>
</comment>
<organism evidence="1">
    <name type="scientific">marine sediment metagenome</name>
    <dbReference type="NCBI Taxonomy" id="412755"/>
    <lineage>
        <taxon>unclassified sequences</taxon>
        <taxon>metagenomes</taxon>
        <taxon>ecological metagenomes</taxon>
    </lineage>
</organism>
<dbReference type="AlphaFoldDB" id="A0A0F9PWL7"/>
<feature type="non-terminal residue" evidence="1">
    <location>
        <position position="1"/>
    </location>
</feature>
<protein>
    <submittedName>
        <fullName evidence="1">Uncharacterized protein</fullName>
    </submittedName>
</protein>
<name>A0A0F9PWL7_9ZZZZ</name>
<reference evidence="1" key="1">
    <citation type="journal article" date="2015" name="Nature">
        <title>Complex archaea that bridge the gap between prokaryotes and eukaryotes.</title>
        <authorList>
            <person name="Spang A."/>
            <person name="Saw J.H."/>
            <person name="Jorgensen S.L."/>
            <person name="Zaremba-Niedzwiedzka K."/>
            <person name="Martijn J."/>
            <person name="Lind A.E."/>
            <person name="van Eijk R."/>
            <person name="Schleper C."/>
            <person name="Guy L."/>
            <person name="Ettema T.J."/>
        </authorList>
    </citation>
    <scope>NUCLEOTIDE SEQUENCE</scope>
</reference>
<evidence type="ECO:0000313" key="1">
    <source>
        <dbReference type="EMBL" id="KKN36025.1"/>
    </source>
</evidence>
<dbReference type="EMBL" id="LAZR01001993">
    <property type="protein sequence ID" value="KKN36025.1"/>
    <property type="molecule type" value="Genomic_DNA"/>
</dbReference>
<sequence length="39" mass="4432">CRKKHSIARTYVTKDGLIVWAYERPCDINAPMGADRAKP</sequence>
<proteinExistence type="predicted"/>